<keyword evidence="1" id="KW-0496">Mitochondrion</keyword>
<proteinExistence type="predicted"/>
<dbReference type="EMBL" id="MW030499">
    <property type="protein sequence ID" value="QWS06168.1"/>
    <property type="molecule type" value="Genomic_DNA"/>
</dbReference>
<name>A0A8F1Y2G8_CLORO</name>
<sequence>MFFICIQVPFMHNFFKIFLEYIFQIFMGKDADFMGIPFSHSINLSRNKFNSIINLNIDNLIVASESSNNNREITLGNKEELRPSLEDMVTKLTGRVPGIISDIEAKNNLRENMNIDPKLLDATYTTSLEMAKFERMRASLEIISEKNLSREDPILDHPIRNIHYKPMSLPVDHVMNMQLDPNWFKDPKLEIKLSNFGNMDIARYNPIAFWPGCVNNNLLQGSLYPIVPLLSLKTEFRSSDQLNYAMVYYAHVNILNKEKIMQDNKYLAMNYDIFKNHYVEIYNEIRKRQFLVSKFMSSSFQEELRALSKLEQDKKMAELWHYYAIDNNWEELRRKYGKKLYSNYSYFQSDPNNKWIYKDPLDKSWEQYRGLGMHKNQNFYNYPMFWYTWKDPSK</sequence>
<evidence type="ECO:0000313" key="1">
    <source>
        <dbReference type="EMBL" id="QWS06168.1"/>
    </source>
</evidence>
<gene>
    <name evidence="1" type="primary">orf394</name>
</gene>
<dbReference type="AlphaFoldDB" id="A0A8F1Y2G8"/>
<organism evidence="1">
    <name type="scientific">Clonostachys rogersoniana</name>
    <dbReference type="NCBI Taxonomy" id="122658"/>
    <lineage>
        <taxon>Eukaryota</taxon>
        <taxon>Fungi</taxon>
        <taxon>Dikarya</taxon>
        <taxon>Ascomycota</taxon>
        <taxon>Pezizomycotina</taxon>
        <taxon>Sordariomycetes</taxon>
        <taxon>Hypocreomycetidae</taxon>
        <taxon>Hypocreales</taxon>
        <taxon>Bionectriaceae</taxon>
        <taxon>Clonostachys</taxon>
    </lineage>
</organism>
<reference evidence="1" key="1">
    <citation type="submission" date="2020-09" db="EMBL/GenBank/DDBJ databases">
        <authorList>
            <person name="Zhao Z.Y."/>
            <person name="Zhu K.F."/>
            <person name="Tang D.X."/>
            <person name="Wang Y.B."/>
            <person name="Wang Y."/>
            <person name="Geng Y.P."/>
            <person name="Yu H."/>
        </authorList>
    </citation>
    <scope>NUCLEOTIDE SEQUENCE</scope>
</reference>
<accession>A0A8F1Y2G8</accession>
<protein>
    <submittedName>
        <fullName evidence="1">Uncharacterized protein</fullName>
    </submittedName>
</protein>
<geneLocation type="mitochondrion" evidence="1"/>